<evidence type="ECO:0000313" key="2">
    <source>
        <dbReference type="EMBL" id="KAG0256631.1"/>
    </source>
</evidence>
<dbReference type="AlphaFoldDB" id="A0A9P6PYD5"/>
<sequence>MLQEQNLQLQKRMDQQQQHETLQQQMTQHQHQTTQQKRLDLLVQGTQVQATTGNSATYCSSPFHRAASDPEPLQPADADLELSSSGSRKLPKRRGGGCIVLSREQNSSPYSIQHLVLQTGANGNKEALTLGVRARLIVQDTCNPVFNQRAQ</sequence>
<evidence type="ECO:0000313" key="3">
    <source>
        <dbReference type="Proteomes" id="UP000726737"/>
    </source>
</evidence>
<evidence type="ECO:0000256" key="1">
    <source>
        <dbReference type="SAM" id="MobiDB-lite"/>
    </source>
</evidence>
<name>A0A9P6PYD5_9FUNG</name>
<comment type="caution">
    <text evidence="2">The sequence shown here is derived from an EMBL/GenBank/DDBJ whole genome shotgun (WGS) entry which is preliminary data.</text>
</comment>
<proteinExistence type="predicted"/>
<reference evidence="2" key="1">
    <citation type="journal article" date="2020" name="Fungal Divers.">
        <title>Resolving the Mortierellaceae phylogeny through synthesis of multi-gene phylogenetics and phylogenomics.</title>
        <authorList>
            <person name="Vandepol N."/>
            <person name="Liber J."/>
            <person name="Desiro A."/>
            <person name="Na H."/>
            <person name="Kennedy M."/>
            <person name="Barry K."/>
            <person name="Grigoriev I.V."/>
            <person name="Miller A.N."/>
            <person name="O'Donnell K."/>
            <person name="Stajich J.E."/>
            <person name="Bonito G."/>
        </authorList>
    </citation>
    <scope>NUCLEOTIDE SEQUENCE</scope>
    <source>
        <strain evidence="2">KOD948</strain>
    </source>
</reference>
<feature type="region of interest" description="Disordered" evidence="1">
    <location>
        <begin position="1"/>
        <end position="33"/>
    </location>
</feature>
<organism evidence="2 3">
    <name type="scientific">Mortierella polycephala</name>
    <dbReference type="NCBI Taxonomy" id="41804"/>
    <lineage>
        <taxon>Eukaryota</taxon>
        <taxon>Fungi</taxon>
        <taxon>Fungi incertae sedis</taxon>
        <taxon>Mucoromycota</taxon>
        <taxon>Mortierellomycotina</taxon>
        <taxon>Mortierellomycetes</taxon>
        <taxon>Mortierellales</taxon>
        <taxon>Mortierellaceae</taxon>
        <taxon>Mortierella</taxon>
    </lineage>
</organism>
<feature type="region of interest" description="Disordered" evidence="1">
    <location>
        <begin position="53"/>
        <end position="95"/>
    </location>
</feature>
<accession>A0A9P6PYD5</accession>
<protein>
    <submittedName>
        <fullName evidence="2">Uncharacterized protein</fullName>
    </submittedName>
</protein>
<keyword evidence="3" id="KW-1185">Reference proteome</keyword>
<gene>
    <name evidence="2" type="ORF">BG011_004418</name>
</gene>
<dbReference type="Proteomes" id="UP000726737">
    <property type="component" value="Unassembled WGS sequence"/>
</dbReference>
<dbReference type="EMBL" id="JAAAJA010000290">
    <property type="protein sequence ID" value="KAG0256631.1"/>
    <property type="molecule type" value="Genomic_DNA"/>
</dbReference>